<name>A0AAW0F8L1_9APHY</name>
<proteinExistence type="predicted"/>
<evidence type="ECO:0000313" key="2">
    <source>
        <dbReference type="Proteomes" id="UP001385951"/>
    </source>
</evidence>
<accession>A0AAW0F8L1</accession>
<protein>
    <submittedName>
        <fullName evidence="1">Uncharacterized protein</fullName>
    </submittedName>
</protein>
<keyword evidence="2" id="KW-1185">Reference proteome</keyword>
<dbReference type="AlphaFoldDB" id="A0AAW0F8L1"/>
<sequence>MTHARGTKRLLVRLSSNNSSSPTNPPLSTQEAIPPQLPTLLASYSPMLLRRTGNTSRHLLISLEHSHNSPHEKTNWHLCLKIGGKKKSGGKNGRSPCVPFPAWFYVVRSALQYPLEPRFFTYACCPPQNVKTKEVQYY</sequence>
<gene>
    <name evidence="1" type="ORF">QCA50_019751</name>
</gene>
<evidence type="ECO:0000313" key="1">
    <source>
        <dbReference type="EMBL" id="KAK7677250.1"/>
    </source>
</evidence>
<dbReference type="Proteomes" id="UP001385951">
    <property type="component" value="Unassembled WGS sequence"/>
</dbReference>
<reference evidence="1 2" key="1">
    <citation type="submission" date="2022-09" db="EMBL/GenBank/DDBJ databases">
        <authorList>
            <person name="Palmer J.M."/>
        </authorList>
    </citation>
    <scope>NUCLEOTIDE SEQUENCE [LARGE SCALE GENOMIC DNA]</scope>
    <source>
        <strain evidence="1 2">DSM 7382</strain>
    </source>
</reference>
<organism evidence="1 2">
    <name type="scientific">Cerrena zonata</name>
    <dbReference type="NCBI Taxonomy" id="2478898"/>
    <lineage>
        <taxon>Eukaryota</taxon>
        <taxon>Fungi</taxon>
        <taxon>Dikarya</taxon>
        <taxon>Basidiomycota</taxon>
        <taxon>Agaricomycotina</taxon>
        <taxon>Agaricomycetes</taxon>
        <taxon>Polyporales</taxon>
        <taxon>Cerrenaceae</taxon>
        <taxon>Cerrena</taxon>
    </lineage>
</organism>
<comment type="caution">
    <text evidence="1">The sequence shown here is derived from an EMBL/GenBank/DDBJ whole genome shotgun (WGS) entry which is preliminary data.</text>
</comment>
<dbReference type="EMBL" id="JASBNA010000092">
    <property type="protein sequence ID" value="KAK7677250.1"/>
    <property type="molecule type" value="Genomic_DNA"/>
</dbReference>